<proteinExistence type="predicted"/>
<name>A0AC35TW98_9BILA</name>
<reference evidence="2" key="1">
    <citation type="submission" date="2016-11" db="UniProtKB">
        <authorList>
            <consortium name="WormBaseParasite"/>
        </authorList>
    </citation>
    <scope>IDENTIFICATION</scope>
    <source>
        <strain evidence="2">KR3021</strain>
    </source>
</reference>
<accession>A0AC35TW98</accession>
<protein>
    <submittedName>
        <fullName evidence="2">Protein kinase domain-containing protein</fullName>
    </submittedName>
</protein>
<dbReference type="WBParaSite" id="RSKR_0000477100.1">
    <property type="protein sequence ID" value="RSKR_0000477100.1"/>
    <property type="gene ID" value="RSKR_0000477100"/>
</dbReference>
<sequence length="814" mass="92655">MTELVESRGYKLIRSIGKGGFAECYAAVRNKDKKDVAIKIIKKERQNKKLIDAELKAHKTFKHSCFVEYYDDFGDKEVHCIVMELCSHGSLKEHIRTNGKLREDQAKSVLEKLIRAIKKEKQNKKLIDAELKAHKTFKHSCFVEYYDDFGDREVHCIVMELCSHGSLKEHIRTNGKLREDQAKSVLEKLIRAVSILNDNNVMHRDLSTGNILISRWMKGGDLVVKLADFGLVKFMDASKNCNTIAGTPHFIAREVMDGEYDKKADVFSLGCVLFAMLTAKPPPIDEGNDILRIVKRASLSTDATDLLLKMLDKKERRIELKHILKEPFICGCGRLSEVVSARRRSASREEGNNGHKSVTSIRSVTRPPIEKNSDILNIIENGTSVESMMSTRKPRSIRKSNGLSSGYVSNATDCTKVTIASKLRREKMTWPLPLFSLTNIVIAVGKQKFTVEMRDDDCLLQCEFGNQNDELIGAMIVKQRIRHSKTTQTIEFYNLKKSNCDQSFNEFVHLEEKWLKDPTVFKNLDGLKCSGRPLTAYKIVHDFVFNMLARVEKARFNNTGGIRGAISRFMANGDIKVTMPDKRVGILKYGETSFKSLENKRCPFNESELYKLRKISHQFEAWEEAGKDHEEVNMEESSCHILDDDSYSVKRNTSGKIVQIIVQKDKVKKSLRESTGDSNTYVYTKSGSGEHRFVFKGGSMNAVRRDVRLLLSTLLHCQKNDSTKENDALAKENVRFGSTSKTGPINSIKLVGNKFKCATNLRISGSNMNQFVHKDRHGEYKRVNFGENDRLSEVDSFYRPVLKLLLEEMGRSYK</sequence>
<evidence type="ECO:0000313" key="2">
    <source>
        <dbReference type="WBParaSite" id="RSKR_0000477100.1"/>
    </source>
</evidence>
<organism evidence="1 2">
    <name type="scientific">Rhabditophanes sp. KR3021</name>
    <dbReference type="NCBI Taxonomy" id="114890"/>
    <lineage>
        <taxon>Eukaryota</taxon>
        <taxon>Metazoa</taxon>
        <taxon>Ecdysozoa</taxon>
        <taxon>Nematoda</taxon>
        <taxon>Chromadorea</taxon>
        <taxon>Rhabditida</taxon>
        <taxon>Tylenchina</taxon>
        <taxon>Panagrolaimomorpha</taxon>
        <taxon>Strongyloidoidea</taxon>
        <taxon>Alloionematidae</taxon>
        <taxon>Rhabditophanes</taxon>
    </lineage>
</organism>
<dbReference type="Proteomes" id="UP000095286">
    <property type="component" value="Unplaced"/>
</dbReference>
<evidence type="ECO:0000313" key="1">
    <source>
        <dbReference type="Proteomes" id="UP000095286"/>
    </source>
</evidence>